<sequence length="87" mass="9471">METDPARQPVLLGSAKQQPGVSQGARIQSCTQDEWRQCGTKGWAPACPRRTLQSSKWGDQFGQQVIFNKYRSARLGGAGMATCQASI</sequence>
<evidence type="ECO:0000313" key="3">
    <source>
        <dbReference type="Proteomes" id="UP001519460"/>
    </source>
</evidence>
<dbReference type="Proteomes" id="UP001519460">
    <property type="component" value="Unassembled WGS sequence"/>
</dbReference>
<gene>
    <name evidence="2" type="ORF">BaRGS_00014762</name>
</gene>
<dbReference type="EMBL" id="JACVVK020000088">
    <property type="protein sequence ID" value="KAK7493880.1"/>
    <property type="molecule type" value="Genomic_DNA"/>
</dbReference>
<accession>A0ABD0L327</accession>
<feature type="compositionally biased region" description="Polar residues" evidence="1">
    <location>
        <begin position="15"/>
        <end position="24"/>
    </location>
</feature>
<protein>
    <submittedName>
        <fullName evidence="2">Uncharacterized protein</fullName>
    </submittedName>
</protein>
<feature type="region of interest" description="Disordered" evidence="1">
    <location>
        <begin position="1"/>
        <end position="24"/>
    </location>
</feature>
<comment type="caution">
    <text evidence="2">The sequence shown here is derived from an EMBL/GenBank/DDBJ whole genome shotgun (WGS) entry which is preliminary data.</text>
</comment>
<dbReference type="AlphaFoldDB" id="A0ABD0L327"/>
<name>A0ABD0L327_9CAEN</name>
<evidence type="ECO:0000256" key="1">
    <source>
        <dbReference type="SAM" id="MobiDB-lite"/>
    </source>
</evidence>
<evidence type="ECO:0000313" key="2">
    <source>
        <dbReference type="EMBL" id="KAK7493880.1"/>
    </source>
</evidence>
<keyword evidence="3" id="KW-1185">Reference proteome</keyword>
<organism evidence="2 3">
    <name type="scientific">Batillaria attramentaria</name>
    <dbReference type="NCBI Taxonomy" id="370345"/>
    <lineage>
        <taxon>Eukaryota</taxon>
        <taxon>Metazoa</taxon>
        <taxon>Spiralia</taxon>
        <taxon>Lophotrochozoa</taxon>
        <taxon>Mollusca</taxon>
        <taxon>Gastropoda</taxon>
        <taxon>Caenogastropoda</taxon>
        <taxon>Sorbeoconcha</taxon>
        <taxon>Cerithioidea</taxon>
        <taxon>Batillariidae</taxon>
        <taxon>Batillaria</taxon>
    </lineage>
</organism>
<proteinExistence type="predicted"/>
<reference evidence="2 3" key="1">
    <citation type="journal article" date="2023" name="Sci. Data">
        <title>Genome assembly of the Korean intertidal mud-creeper Batillaria attramentaria.</title>
        <authorList>
            <person name="Patra A.K."/>
            <person name="Ho P.T."/>
            <person name="Jun S."/>
            <person name="Lee S.J."/>
            <person name="Kim Y."/>
            <person name="Won Y.J."/>
        </authorList>
    </citation>
    <scope>NUCLEOTIDE SEQUENCE [LARGE SCALE GENOMIC DNA]</scope>
    <source>
        <strain evidence="2">Wonlab-2016</strain>
    </source>
</reference>